<evidence type="ECO:0000313" key="2">
    <source>
        <dbReference type="EMBL" id="KAK5142142.1"/>
    </source>
</evidence>
<proteinExistence type="predicted"/>
<dbReference type="Proteomes" id="UP001308179">
    <property type="component" value="Unassembled WGS sequence"/>
</dbReference>
<feature type="compositionally biased region" description="Basic and acidic residues" evidence="1">
    <location>
        <begin position="459"/>
        <end position="475"/>
    </location>
</feature>
<feature type="region of interest" description="Disordered" evidence="1">
    <location>
        <begin position="459"/>
        <end position="555"/>
    </location>
</feature>
<feature type="compositionally biased region" description="Acidic residues" evidence="1">
    <location>
        <begin position="494"/>
        <end position="518"/>
    </location>
</feature>
<organism evidence="2 3">
    <name type="scientific">Rachicladosporium monterosium</name>
    <dbReference type="NCBI Taxonomy" id="1507873"/>
    <lineage>
        <taxon>Eukaryota</taxon>
        <taxon>Fungi</taxon>
        <taxon>Dikarya</taxon>
        <taxon>Ascomycota</taxon>
        <taxon>Pezizomycotina</taxon>
        <taxon>Dothideomycetes</taxon>
        <taxon>Dothideomycetidae</taxon>
        <taxon>Cladosporiales</taxon>
        <taxon>Cladosporiaceae</taxon>
        <taxon>Rachicladosporium</taxon>
    </lineage>
</organism>
<gene>
    <name evidence="2" type="ORF">LTR32_005454</name>
</gene>
<evidence type="ECO:0000313" key="3">
    <source>
        <dbReference type="Proteomes" id="UP001308179"/>
    </source>
</evidence>
<sequence length="780" mass="88016">MVKAKSRDVTLKVRVYAGRDDLLKRQDVRVDSTTAVRGLSDALHDTIVSVIRDAKHSDFAKKRNGKHNFQYDIGFRFAQSPPSFRGYTHGIDTYPELNIDTLADLFPEPSKPDAAIDVVVNIEVEQRRGGSKKVSGGDWTQTIGPSYALLTDDYFRLGISTGSEEKRDISKKEANTLWASVDAAKREKTIATCDALLAWRRSGERGLPGQWLFPVSVHDFGDVCFGDCNRSEYAVPGSHRQHIYLDYFESFNREGTLQDLKKKVLKYAGLQTPSQVGSGLPLLPSYTWTDLDCGPAFNSAKWPKGGVKLAIHFVSRMPGMPKLVFPQKLTLAIVNDDEDEAGIVHAAAIGAMKKCPKPKPIEDEAERESSRILLDRKFRDEWVMQIWAMQQDPAPRKLHLWAPHGDTELDDGKMITNFGLLNCLSVAKAREGDSRVFLQAVIGPKDTDSWLVTGTEYTKHKAEDGRKESKKEQKKNMKRQKPKAKERKEKKQEDDEDEDAELEDQEDEDVEEEDAEEEAQGKGDVEGGDEEEEEEREEEEEKEEENAHAKSGKRRSGNAFTLSKRFLTEAVLRKFEINYDHITEVHWHQEESSCSNMQPFAGKIVLGDSGILCLHFITKWMELLAIRPCCYHDGEDEGPFVRAPERMIRIPLYKGTRYPQEAIARMLSAALFFPAGDVTEVLYHRQGDKCEMMVPLAGRIEGQGWNRPIHVHVRVKNGQAFVEAAGRETARLRIMATAELDMEAMAQGRAVGGHDVEAVDLRAEKTWWHSMLASVRQGQS</sequence>
<evidence type="ECO:0000256" key="1">
    <source>
        <dbReference type="SAM" id="MobiDB-lite"/>
    </source>
</evidence>
<reference evidence="2 3" key="1">
    <citation type="submission" date="2023-08" db="EMBL/GenBank/DDBJ databases">
        <title>Black Yeasts Isolated from many extreme environments.</title>
        <authorList>
            <person name="Coleine C."/>
            <person name="Stajich J.E."/>
            <person name="Selbmann L."/>
        </authorList>
    </citation>
    <scope>NUCLEOTIDE SEQUENCE [LARGE SCALE GENOMIC DNA]</scope>
    <source>
        <strain evidence="2 3">CCFEE 5386</strain>
    </source>
</reference>
<feature type="compositionally biased region" description="Acidic residues" evidence="1">
    <location>
        <begin position="526"/>
        <end position="544"/>
    </location>
</feature>
<keyword evidence="3" id="KW-1185">Reference proteome</keyword>
<accession>A0ABR0L332</accession>
<comment type="caution">
    <text evidence="2">The sequence shown here is derived from an EMBL/GenBank/DDBJ whole genome shotgun (WGS) entry which is preliminary data.</text>
</comment>
<dbReference type="EMBL" id="JAVRRR010000474">
    <property type="protein sequence ID" value="KAK5142142.1"/>
    <property type="molecule type" value="Genomic_DNA"/>
</dbReference>
<protein>
    <submittedName>
        <fullName evidence="2">Uncharacterized protein</fullName>
    </submittedName>
</protein>
<name>A0ABR0L332_9PEZI</name>
<feature type="compositionally biased region" description="Basic residues" evidence="1">
    <location>
        <begin position="476"/>
        <end position="485"/>
    </location>
</feature>